<dbReference type="Pfam" id="PF01292">
    <property type="entry name" value="Ni_hydr_CYTB"/>
    <property type="match status" value="1"/>
</dbReference>
<dbReference type="InterPro" id="IPR011577">
    <property type="entry name" value="Cyt_b561_bac/Ni-Hgenase"/>
</dbReference>
<keyword evidence="2" id="KW-1003">Cell membrane</keyword>
<dbReference type="EMBL" id="BSPO01000003">
    <property type="protein sequence ID" value="GLS84200.1"/>
    <property type="molecule type" value="Genomic_DNA"/>
</dbReference>
<feature type="transmembrane region" description="Helical" evidence="6">
    <location>
        <begin position="148"/>
        <end position="166"/>
    </location>
</feature>
<evidence type="ECO:0000256" key="4">
    <source>
        <dbReference type="ARBA" id="ARBA00022989"/>
    </source>
</evidence>
<dbReference type="SUPFAM" id="SSF81342">
    <property type="entry name" value="Transmembrane di-heme cytochromes"/>
    <property type="match status" value="1"/>
</dbReference>
<gene>
    <name evidence="8" type="ORF">GCM10007894_21770</name>
</gene>
<dbReference type="GO" id="GO:0009055">
    <property type="term" value="F:electron transfer activity"/>
    <property type="evidence" value="ECO:0007669"/>
    <property type="project" value="InterPro"/>
</dbReference>
<comment type="subcellular location">
    <subcellularLocation>
        <location evidence="1">Cell membrane</location>
        <topology evidence="1">Multi-pass membrane protein</topology>
    </subcellularLocation>
</comment>
<evidence type="ECO:0000256" key="3">
    <source>
        <dbReference type="ARBA" id="ARBA00022692"/>
    </source>
</evidence>
<reference evidence="8 9" key="1">
    <citation type="journal article" date="2014" name="Int. J. Syst. Evol. Microbiol.">
        <title>Complete genome sequence of Corynebacterium casei LMG S-19264T (=DSM 44701T), isolated from a smear-ripened cheese.</title>
        <authorList>
            <consortium name="US DOE Joint Genome Institute (JGI-PGF)"/>
            <person name="Walter F."/>
            <person name="Albersmeier A."/>
            <person name="Kalinowski J."/>
            <person name="Ruckert C."/>
        </authorList>
    </citation>
    <scope>NUCLEOTIDE SEQUENCE [LARGE SCALE GENOMIC DNA]</scope>
    <source>
        <strain evidence="8 9">NBRC 112785</strain>
    </source>
</reference>
<dbReference type="Gene3D" id="1.20.950.20">
    <property type="entry name" value="Transmembrane di-heme cytochromes, Chain C"/>
    <property type="match status" value="1"/>
</dbReference>
<evidence type="ECO:0000256" key="2">
    <source>
        <dbReference type="ARBA" id="ARBA00022475"/>
    </source>
</evidence>
<keyword evidence="5 6" id="KW-0472">Membrane</keyword>
<organism evidence="8 9">
    <name type="scientific">Paraferrimonas haliotis</name>
    <dbReference type="NCBI Taxonomy" id="2013866"/>
    <lineage>
        <taxon>Bacteria</taxon>
        <taxon>Pseudomonadati</taxon>
        <taxon>Pseudomonadota</taxon>
        <taxon>Gammaproteobacteria</taxon>
        <taxon>Alteromonadales</taxon>
        <taxon>Ferrimonadaceae</taxon>
        <taxon>Paraferrimonas</taxon>
    </lineage>
</organism>
<feature type="transmembrane region" description="Helical" evidence="6">
    <location>
        <begin position="105"/>
        <end position="128"/>
    </location>
</feature>
<dbReference type="Proteomes" id="UP001157439">
    <property type="component" value="Unassembled WGS sequence"/>
</dbReference>
<evidence type="ECO:0000259" key="7">
    <source>
        <dbReference type="Pfam" id="PF01292"/>
    </source>
</evidence>
<name>A0AA37WYV1_9GAMM</name>
<dbReference type="GO" id="GO:0005886">
    <property type="term" value="C:plasma membrane"/>
    <property type="evidence" value="ECO:0007669"/>
    <property type="project" value="UniProtKB-SubCell"/>
</dbReference>
<comment type="caution">
    <text evidence="8">The sequence shown here is derived from an EMBL/GenBank/DDBJ whole genome shotgun (WGS) entry which is preliminary data.</text>
</comment>
<keyword evidence="3 6" id="KW-0812">Transmembrane</keyword>
<protein>
    <recommendedName>
        <fullName evidence="7">Cytochrome b561 bacterial/Ni-hydrogenase domain-containing protein</fullName>
    </recommendedName>
</protein>
<keyword evidence="4 6" id="KW-1133">Transmembrane helix</keyword>
<feature type="domain" description="Cytochrome b561 bacterial/Ni-hydrogenase" evidence="7">
    <location>
        <begin position="10"/>
        <end position="164"/>
    </location>
</feature>
<dbReference type="InterPro" id="IPR016174">
    <property type="entry name" value="Di-haem_cyt_TM"/>
</dbReference>
<sequence>MLSRHRIPDLIKRCHWLAALVCLWLLATAHLVKMAKLRLSPGFWEYNHQVLGFVALAIALLFFVINCVNGKWRSHFGWLMGKVSWLVTDLKGLAKGKIPTAVEGGLLAAIEGLTMVLFLFVGITGALWQLSSGADAMRILEWHVNGAYVLIGTLVVHGLTALGHYIETFR</sequence>
<feature type="transmembrane region" description="Helical" evidence="6">
    <location>
        <begin position="50"/>
        <end position="68"/>
    </location>
</feature>
<evidence type="ECO:0000256" key="1">
    <source>
        <dbReference type="ARBA" id="ARBA00004651"/>
    </source>
</evidence>
<dbReference type="RefSeq" id="WP_095498307.1">
    <property type="nucleotide sequence ID" value="NZ_BSPO01000003.1"/>
</dbReference>
<keyword evidence="9" id="KW-1185">Reference proteome</keyword>
<proteinExistence type="predicted"/>
<dbReference type="AlphaFoldDB" id="A0AA37WYV1"/>
<evidence type="ECO:0000256" key="5">
    <source>
        <dbReference type="ARBA" id="ARBA00023136"/>
    </source>
</evidence>
<evidence type="ECO:0000313" key="9">
    <source>
        <dbReference type="Proteomes" id="UP001157439"/>
    </source>
</evidence>
<evidence type="ECO:0000313" key="8">
    <source>
        <dbReference type="EMBL" id="GLS84200.1"/>
    </source>
</evidence>
<accession>A0AA37WYV1</accession>
<evidence type="ECO:0000256" key="6">
    <source>
        <dbReference type="SAM" id="Phobius"/>
    </source>
</evidence>
<dbReference type="GO" id="GO:0022904">
    <property type="term" value="P:respiratory electron transport chain"/>
    <property type="evidence" value="ECO:0007669"/>
    <property type="project" value="InterPro"/>
</dbReference>